<sequence>MYKWSAAQQWGCLAFSAGAGLLFKAVGSFIWPTESSAWFLLAASLGGIAAGVYLLHRDRSI</sequence>
<proteinExistence type="predicted"/>
<dbReference type="Proteomes" id="UP000316092">
    <property type="component" value="Unassembled WGS sequence"/>
</dbReference>
<keyword evidence="1" id="KW-0472">Membrane</keyword>
<feature type="transmembrane region" description="Helical" evidence="1">
    <location>
        <begin position="37"/>
        <end position="55"/>
    </location>
</feature>
<organism evidence="2 3">
    <name type="scientific">Deinococcus detaillensis</name>
    <dbReference type="NCBI Taxonomy" id="2592048"/>
    <lineage>
        <taxon>Bacteria</taxon>
        <taxon>Thermotogati</taxon>
        <taxon>Deinococcota</taxon>
        <taxon>Deinococci</taxon>
        <taxon>Deinococcales</taxon>
        <taxon>Deinococcaceae</taxon>
        <taxon>Deinococcus</taxon>
    </lineage>
</organism>
<protein>
    <submittedName>
        <fullName evidence="2">Uncharacterized protein</fullName>
    </submittedName>
</protein>
<dbReference type="EMBL" id="VKDB01000019">
    <property type="protein sequence ID" value="TSA82056.1"/>
    <property type="molecule type" value="Genomic_DNA"/>
</dbReference>
<evidence type="ECO:0000313" key="3">
    <source>
        <dbReference type="Proteomes" id="UP000316092"/>
    </source>
</evidence>
<dbReference type="AlphaFoldDB" id="A0A553UPC5"/>
<accession>A0A553UPC5</accession>
<gene>
    <name evidence="2" type="ORF">FNU79_14270</name>
</gene>
<evidence type="ECO:0000256" key="1">
    <source>
        <dbReference type="SAM" id="Phobius"/>
    </source>
</evidence>
<comment type="caution">
    <text evidence="2">The sequence shown here is derived from an EMBL/GenBank/DDBJ whole genome shotgun (WGS) entry which is preliminary data.</text>
</comment>
<feature type="transmembrane region" description="Helical" evidence="1">
    <location>
        <begin position="12"/>
        <end position="31"/>
    </location>
</feature>
<keyword evidence="1" id="KW-0812">Transmembrane</keyword>
<evidence type="ECO:0000313" key="2">
    <source>
        <dbReference type="EMBL" id="TSA82056.1"/>
    </source>
</evidence>
<reference evidence="2 3" key="1">
    <citation type="submission" date="2019-07" db="EMBL/GenBank/DDBJ databases">
        <title>Deinococcus detaillus sp. nov., isolated from humus soil in Antarctica.</title>
        <authorList>
            <person name="Zhang K."/>
        </authorList>
    </citation>
    <scope>NUCLEOTIDE SEQUENCE [LARGE SCALE GENOMIC DNA]</scope>
    <source>
        <strain evidence="2 3">H1</strain>
    </source>
</reference>
<dbReference type="RefSeq" id="WP_143721481.1">
    <property type="nucleotide sequence ID" value="NZ_VKDB01000019.1"/>
</dbReference>
<keyword evidence="1" id="KW-1133">Transmembrane helix</keyword>
<keyword evidence="3" id="KW-1185">Reference proteome</keyword>
<name>A0A553UPC5_9DEIO</name>